<comment type="caution">
    <text evidence="5">The sequence shown here is derived from an EMBL/GenBank/DDBJ whole genome shotgun (WGS) entry which is preliminary data.</text>
</comment>
<protein>
    <submittedName>
        <fullName evidence="5">Transcriptional regulator, AraC family</fullName>
    </submittedName>
</protein>
<evidence type="ECO:0000313" key="5">
    <source>
        <dbReference type="EMBL" id="EEC98446.1"/>
    </source>
</evidence>
<sequence>MDFHIERNYTFTNETKMNMSDKNKRTSDNKEISHSLGNDFKIFRNSTKFSIPLYPSYSHRAVVAFCTEGRAKVDVHGYEHSFTKGELVVIFPGQLVSLSEISQDFTVSYFSLSLNLYNDVLSGIRRFSPHFFFYMRSHYHYKLSDLETSKYINFFQLIYSKVNAPENLYRKDSIVLLMRIFYLDLYNIYKVNSHTGKQTFDNHKKELTHGFFLLIMKFYKENRSVAFYADKLHITPKYLTMVVKEVSGMSAKDWITEYILQEIKFLLKNSSLNVQEIAIRTHFSNQTSLGRFFRQHTGLSPSDYRKQNQ</sequence>
<proteinExistence type="predicted"/>
<evidence type="ECO:0000256" key="2">
    <source>
        <dbReference type="ARBA" id="ARBA00023125"/>
    </source>
</evidence>
<dbReference type="Proteomes" id="UP000005510">
    <property type="component" value="Unassembled WGS sequence"/>
</dbReference>
<dbReference type="HOGENOM" id="CLU_000445_88_2_10"/>
<dbReference type="InterPro" id="IPR009057">
    <property type="entry name" value="Homeodomain-like_sf"/>
</dbReference>
<dbReference type="SUPFAM" id="SSF46689">
    <property type="entry name" value="Homeodomain-like"/>
    <property type="match status" value="1"/>
</dbReference>
<dbReference type="AlphaFoldDB" id="B7B565"/>
<dbReference type="SMART" id="SM00342">
    <property type="entry name" value="HTH_ARAC"/>
    <property type="match status" value="1"/>
</dbReference>
<dbReference type="GO" id="GO:0003700">
    <property type="term" value="F:DNA-binding transcription factor activity"/>
    <property type="evidence" value="ECO:0007669"/>
    <property type="project" value="InterPro"/>
</dbReference>
<feature type="domain" description="HTH araC/xylS-type" evidence="4">
    <location>
        <begin position="209"/>
        <end position="307"/>
    </location>
</feature>
<evidence type="ECO:0000259" key="4">
    <source>
        <dbReference type="PROSITE" id="PS01124"/>
    </source>
</evidence>
<name>B7B565_9BACT</name>
<dbReference type="PANTHER" id="PTHR43280:SF32">
    <property type="entry name" value="TRANSCRIPTIONAL REGULATORY PROTEIN"/>
    <property type="match status" value="1"/>
</dbReference>
<gene>
    <name evidence="5" type="ORF">PRABACTJOHN_00157</name>
</gene>
<evidence type="ECO:0000256" key="3">
    <source>
        <dbReference type="ARBA" id="ARBA00023163"/>
    </source>
</evidence>
<dbReference type="PANTHER" id="PTHR43280">
    <property type="entry name" value="ARAC-FAMILY TRANSCRIPTIONAL REGULATOR"/>
    <property type="match status" value="1"/>
</dbReference>
<keyword evidence="1" id="KW-0805">Transcription regulation</keyword>
<dbReference type="Gene3D" id="1.10.10.60">
    <property type="entry name" value="Homeodomain-like"/>
    <property type="match status" value="1"/>
</dbReference>
<dbReference type="GO" id="GO:0043565">
    <property type="term" value="F:sequence-specific DNA binding"/>
    <property type="evidence" value="ECO:0007669"/>
    <property type="project" value="InterPro"/>
</dbReference>
<reference evidence="5 6" key="1">
    <citation type="submission" date="2008-10" db="EMBL/GenBank/DDBJ databases">
        <title>Draft genome sequence of Parabacteroides johnsonii (DSM 18315).</title>
        <authorList>
            <person name="Sudarsanam P."/>
            <person name="Ley R."/>
            <person name="Guruge J."/>
            <person name="Turnbaugh P.J."/>
            <person name="Mahowald M."/>
            <person name="Liep D."/>
            <person name="Gordon J."/>
        </authorList>
    </citation>
    <scope>NUCLEOTIDE SEQUENCE [LARGE SCALE GENOMIC DNA]</scope>
    <source>
        <strain evidence="5 6">DSM 18315</strain>
    </source>
</reference>
<dbReference type="STRING" id="537006.PRABACTJOHN_00157"/>
<reference evidence="5 6" key="2">
    <citation type="submission" date="2008-10" db="EMBL/GenBank/DDBJ databases">
        <authorList>
            <person name="Fulton L."/>
            <person name="Clifton S."/>
            <person name="Fulton B."/>
            <person name="Xu J."/>
            <person name="Minx P."/>
            <person name="Pepin K.H."/>
            <person name="Johnson M."/>
            <person name="Bhonagiri V."/>
            <person name="Nash W.E."/>
            <person name="Mardis E.R."/>
            <person name="Wilson R.K."/>
        </authorList>
    </citation>
    <scope>NUCLEOTIDE SEQUENCE [LARGE SCALE GENOMIC DNA]</scope>
    <source>
        <strain evidence="5 6">DSM 18315</strain>
    </source>
</reference>
<dbReference type="EMBL" id="ABYH01000022">
    <property type="protein sequence ID" value="EEC98446.1"/>
    <property type="molecule type" value="Genomic_DNA"/>
</dbReference>
<dbReference type="PROSITE" id="PS01124">
    <property type="entry name" value="HTH_ARAC_FAMILY_2"/>
    <property type="match status" value="1"/>
</dbReference>
<keyword evidence="2" id="KW-0238">DNA-binding</keyword>
<accession>B7B565</accession>
<evidence type="ECO:0000313" key="6">
    <source>
        <dbReference type="Proteomes" id="UP000005510"/>
    </source>
</evidence>
<dbReference type="InterPro" id="IPR018060">
    <property type="entry name" value="HTH_AraC"/>
</dbReference>
<evidence type="ECO:0000256" key="1">
    <source>
        <dbReference type="ARBA" id="ARBA00023015"/>
    </source>
</evidence>
<organism evidence="5 6">
    <name type="scientific">Parabacteroides johnsonii DSM 18315</name>
    <dbReference type="NCBI Taxonomy" id="537006"/>
    <lineage>
        <taxon>Bacteria</taxon>
        <taxon>Pseudomonadati</taxon>
        <taxon>Bacteroidota</taxon>
        <taxon>Bacteroidia</taxon>
        <taxon>Bacteroidales</taxon>
        <taxon>Tannerellaceae</taxon>
        <taxon>Parabacteroides</taxon>
    </lineage>
</organism>
<keyword evidence="3" id="KW-0804">Transcription</keyword>
<dbReference type="Pfam" id="PF12833">
    <property type="entry name" value="HTH_18"/>
    <property type="match status" value="1"/>
</dbReference>